<keyword evidence="10 12" id="KW-0472">Membrane</keyword>
<keyword evidence="6 11" id="KW-0378">Hydrolase</keyword>
<feature type="transmembrane region" description="Helical" evidence="12">
    <location>
        <begin position="183"/>
        <end position="200"/>
    </location>
</feature>
<name>A0A5C5WM82_9BACT</name>
<evidence type="ECO:0000256" key="4">
    <source>
        <dbReference type="ARBA" id="ARBA00022692"/>
    </source>
</evidence>
<dbReference type="InterPro" id="IPR050083">
    <property type="entry name" value="HtpX_protease"/>
</dbReference>
<gene>
    <name evidence="14" type="primary">htpX</name>
    <name evidence="14" type="ORF">Pla22_40620</name>
</gene>
<keyword evidence="7 11" id="KW-0862">Zinc</keyword>
<reference evidence="14 15" key="1">
    <citation type="submission" date="2019-02" db="EMBL/GenBank/DDBJ databases">
        <title>Deep-cultivation of Planctomycetes and their phenomic and genomic characterization uncovers novel biology.</title>
        <authorList>
            <person name="Wiegand S."/>
            <person name="Jogler M."/>
            <person name="Boedeker C."/>
            <person name="Pinto D."/>
            <person name="Vollmers J."/>
            <person name="Rivas-Marin E."/>
            <person name="Kohn T."/>
            <person name="Peeters S.H."/>
            <person name="Heuer A."/>
            <person name="Rast P."/>
            <person name="Oberbeckmann S."/>
            <person name="Bunk B."/>
            <person name="Jeske O."/>
            <person name="Meyerdierks A."/>
            <person name="Storesund J.E."/>
            <person name="Kallscheuer N."/>
            <person name="Luecker S."/>
            <person name="Lage O.M."/>
            <person name="Pohl T."/>
            <person name="Merkel B.J."/>
            <person name="Hornburger P."/>
            <person name="Mueller R.-W."/>
            <person name="Bruemmer F."/>
            <person name="Labrenz M."/>
            <person name="Spormann A.M."/>
            <person name="Op Den Camp H."/>
            <person name="Overmann J."/>
            <person name="Amann R."/>
            <person name="Jetten M.S.M."/>
            <person name="Mascher T."/>
            <person name="Medema M.H."/>
            <person name="Devos D.P."/>
            <person name="Kaster A.-K."/>
            <person name="Ovreas L."/>
            <person name="Rohde M."/>
            <person name="Galperin M.Y."/>
            <person name="Jogler C."/>
        </authorList>
    </citation>
    <scope>NUCLEOTIDE SEQUENCE [LARGE SCALE GENOMIC DNA]</scope>
    <source>
        <strain evidence="14 15">Pla22</strain>
    </source>
</reference>
<evidence type="ECO:0000256" key="1">
    <source>
        <dbReference type="ARBA" id="ARBA00004651"/>
    </source>
</evidence>
<organism evidence="14 15">
    <name type="scientific">Rubripirellula amarantea</name>
    <dbReference type="NCBI Taxonomy" id="2527999"/>
    <lineage>
        <taxon>Bacteria</taxon>
        <taxon>Pseudomonadati</taxon>
        <taxon>Planctomycetota</taxon>
        <taxon>Planctomycetia</taxon>
        <taxon>Pirellulales</taxon>
        <taxon>Pirellulaceae</taxon>
        <taxon>Rubripirellula</taxon>
    </lineage>
</organism>
<dbReference type="EMBL" id="SJPI01000002">
    <property type="protein sequence ID" value="TWT51285.1"/>
    <property type="molecule type" value="Genomic_DNA"/>
</dbReference>
<dbReference type="Gene3D" id="3.30.2010.10">
    <property type="entry name" value="Metalloproteases ('zincins'), catalytic domain"/>
    <property type="match status" value="1"/>
</dbReference>
<keyword evidence="15" id="KW-1185">Reference proteome</keyword>
<dbReference type="GO" id="GO:0004222">
    <property type="term" value="F:metalloendopeptidase activity"/>
    <property type="evidence" value="ECO:0007669"/>
    <property type="project" value="InterPro"/>
</dbReference>
<evidence type="ECO:0000256" key="10">
    <source>
        <dbReference type="ARBA" id="ARBA00023136"/>
    </source>
</evidence>
<evidence type="ECO:0000313" key="14">
    <source>
        <dbReference type="EMBL" id="TWT51285.1"/>
    </source>
</evidence>
<keyword evidence="9 11" id="KW-0482">Metalloprotease</keyword>
<evidence type="ECO:0000256" key="6">
    <source>
        <dbReference type="ARBA" id="ARBA00022801"/>
    </source>
</evidence>
<keyword evidence="3 11" id="KW-0645">Protease</keyword>
<protein>
    <submittedName>
        <fullName evidence="14">Protease HtpX</fullName>
    </submittedName>
</protein>
<proteinExistence type="inferred from homology"/>
<dbReference type="OrthoDB" id="240785at2"/>
<dbReference type="AlphaFoldDB" id="A0A5C5WM82"/>
<evidence type="ECO:0000256" key="9">
    <source>
        <dbReference type="ARBA" id="ARBA00023049"/>
    </source>
</evidence>
<keyword evidence="8 12" id="KW-1133">Transmembrane helix</keyword>
<dbReference type="PANTHER" id="PTHR43221">
    <property type="entry name" value="PROTEASE HTPX"/>
    <property type="match status" value="1"/>
</dbReference>
<comment type="cofactor">
    <cofactor evidence="11">
        <name>Zn(2+)</name>
        <dbReference type="ChEBI" id="CHEBI:29105"/>
    </cofactor>
    <text evidence="11">Binds 1 zinc ion per subunit.</text>
</comment>
<evidence type="ECO:0000256" key="5">
    <source>
        <dbReference type="ARBA" id="ARBA00022723"/>
    </source>
</evidence>
<dbReference type="InterPro" id="IPR001915">
    <property type="entry name" value="Peptidase_M48"/>
</dbReference>
<dbReference type="GO" id="GO:0006508">
    <property type="term" value="P:proteolysis"/>
    <property type="evidence" value="ECO:0007669"/>
    <property type="project" value="UniProtKB-KW"/>
</dbReference>
<evidence type="ECO:0000256" key="8">
    <source>
        <dbReference type="ARBA" id="ARBA00022989"/>
    </source>
</evidence>
<dbReference type="GO" id="GO:0005886">
    <property type="term" value="C:plasma membrane"/>
    <property type="evidence" value="ECO:0007669"/>
    <property type="project" value="UniProtKB-SubCell"/>
</dbReference>
<evidence type="ECO:0000256" key="3">
    <source>
        <dbReference type="ARBA" id="ARBA00022670"/>
    </source>
</evidence>
<feature type="transmembrane region" description="Helical" evidence="12">
    <location>
        <begin position="53"/>
        <end position="75"/>
    </location>
</feature>
<dbReference type="PANTHER" id="PTHR43221:SF1">
    <property type="entry name" value="PROTEASE HTPX"/>
    <property type="match status" value="1"/>
</dbReference>
<sequence>MNRDTAVDFKGVPDREDLLNQLQQANQYTWLWIVIRLAAIAALIALISWQQVVFAPIVSVTACLVILGPFMMELAQIWGKHKKRLEDVKESTRFGDLDKHSLRSLYQNVLKRLQLPDDHLPVYITNDKSLNAGALRLGRLFGGLNGIYLNRQVLHKLQGEEVQAIMGHELGHYYKFNVAGDRFRLLTLVLGALVGVYAVQIIQLDGFLGFIVMSGVSGFFWYISSLDRVRHGQAIEYLCDDFGAQVNGIEASISGLLKVGLDSETRFLIELELMAVNADNELLTPQEISQAIEKATPYGHTPEPELYDSIRLELRRKAKANQQASISGFIKYMWESDRDDEDLKEELQARAKAVNQIDRMDWETVWQDHEHSPLHLDQVERLVQMIAESPKKSLFRIPESLSSDGIHPPMKLRILYLWKNRNSPTKL</sequence>
<evidence type="ECO:0000256" key="2">
    <source>
        <dbReference type="ARBA" id="ARBA00022475"/>
    </source>
</evidence>
<feature type="transmembrane region" description="Helical" evidence="12">
    <location>
        <begin position="206"/>
        <end position="223"/>
    </location>
</feature>
<keyword evidence="5" id="KW-0479">Metal-binding</keyword>
<evidence type="ECO:0000256" key="11">
    <source>
        <dbReference type="RuleBase" id="RU003983"/>
    </source>
</evidence>
<dbReference type="RefSeq" id="WP_146516362.1">
    <property type="nucleotide sequence ID" value="NZ_SJPI01000002.1"/>
</dbReference>
<keyword evidence="2" id="KW-1003">Cell membrane</keyword>
<keyword evidence="4 12" id="KW-0812">Transmembrane</keyword>
<evidence type="ECO:0000256" key="12">
    <source>
        <dbReference type="SAM" id="Phobius"/>
    </source>
</evidence>
<comment type="subcellular location">
    <subcellularLocation>
        <location evidence="1">Cell membrane</location>
        <topology evidence="1">Multi-pass membrane protein</topology>
    </subcellularLocation>
</comment>
<comment type="similarity">
    <text evidence="11">Belongs to the peptidase M48 family.</text>
</comment>
<feature type="transmembrane region" description="Helical" evidence="12">
    <location>
        <begin position="28"/>
        <end position="47"/>
    </location>
</feature>
<evidence type="ECO:0000313" key="15">
    <source>
        <dbReference type="Proteomes" id="UP000316598"/>
    </source>
</evidence>
<evidence type="ECO:0000256" key="7">
    <source>
        <dbReference type="ARBA" id="ARBA00022833"/>
    </source>
</evidence>
<comment type="caution">
    <text evidence="14">The sequence shown here is derived from an EMBL/GenBank/DDBJ whole genome shotgun (WGS) entry which is preliminary data.</text>
</comment>
<dbReference type="GO" id="GO:0046872">
    <property type="term" value="F:metal ion binding"/>
    <property type="evidence" value="ECO:0007669"/>
    <property type="project" value="UniProtKB-KW"/>
</dbReference>
<dbReference type="Pfam" id="PF01435">
    <property type="entry name" value="Peptidase_M48"/>
    <property type="match status" value="1"/>
</dbReference>
<dbReference type="Proteomes" id="UP000316598">
    <property type="component" value="Unassembled WGS sequence"/>
</dbReference>
<feature type="domain" description="Peptidase M48" evidence="13">
    <location>
        <begin position="99"/>
        <end position="197"/>
    </location>
</feature>
<evidence type="ECO:0000259" key="13">
    <source>
        <dbReference type="Pfam" id="PF01435"/>
    </source>
</evidence>
<accession>A0A5C5WM82</accession>